<feature type="domain" description="N-acetyltransferase" evidence="1">
    <location>
        <begin position="9"/>
        <end position="142"/>
    </location>
</feature>
<dbReference type="InterPro" id="IPR016181">
    <property type="entry name" value="Acyl_CoA_acyltransferase"/>
</dbReference>
<evidence type="ECO:0000313" key="3">
    <source>
        <dbReference type="Proteomes" id="UP000234345"/>
    </source>
</evidence>
<dbReference type="SUPFAM" id="SSF55729">
    <property type="entry name" value="Acyl-CoA N-acyltransferases (Nat)"/>
    <property type="match status" value="1"/>
</dbReference>
<dbReference type="InterPro" id="IPR053144">
    <property type="entry name" value="Acetyltransferase_Butenolide"/>
</dbReference>
<organism evidence="2 3">
    <name type="scientific">Xanthomonas campestris pv. phaseoli</name>
    <dbReference type="NCBI Taxonomy" id="317013"/>
    <lineage>
        <taxon>Bacteria</taxon>
        <taxon>Pseudomonadati</taxon>
        <taxon>Pseudomonadota</taxon>
        <taxon>Gammaproteobacteria</taxon>
        <taxon>Lysobacterales</taxon>
        <taxon>Lysobacteraceae</taxon>
        <taxon>Xanthomonas</taxon>
    </lineage>
</organism>
<dbReference type="InterPro" id="IPR000182">
    <property type="entry name" value="GNAT_dom"/>
</dbReference>
<evidence type="ECO:0000313" key="2">
    <source>
        <dbReference type="EMBL" id="SOO25780.1"/>
    </source>
</evidence>
<comment type="caution">
    <text evidence="2">The sequence shown here is derived from an EMBL/GenBank/DDBJ whole genome shotgun (WGS) entry which is preliminary data.</text>
</comment>
<dbReference type="GO" id="GO:0016747">
    <property type="term" value="F:acyltransferase activity, transferring groups other than amino-acyl groups"/>
    <property type="evidence" value="ECO:0007669"/>
    <property type="project" value="InterPro"/>
</dbReference>
<gene>
    <name evidence="2" type="ORF">XFF6991_480105</name>
</gene>
<dbReference type="EMBL" id="OCZC01000075">
    <property type="protein sequence ID" value="SOO25780.1"/>
    <property type="molecule type" value="Genomic_DNA"/>
</dbReference>
<dbReference type="PROSITE" id="PS51186">
    <property type="entry name" value="GNAT"/>
    <property type="match status" value="1"/>
</dbReference>
<dbReference type="Gene3D" id="3.40.630.30">
    <property type="match status" value="1"/>
</dbReference>
<dbReference type="PANTHER" id="PTHR43233">
    <property type="entry name" value="FAMILY N-ACETYLTRANSFERASE, PUTATIVE (AFU_ORTHOLOGUE AFUA_6G03350)-RELATED"/>
    <property type="match status" value="1"/>
</dbReference>
<dbReference type="CDD" id="cd04301">
    <property type="entry name" value="NAT_SF"/>
    <property type="match status" value="1"/>
</dbReference>
<protein>
    <submittedName>
        <fullName evidence="2">AttT protein</fullName>
    </submittedName>
</protein>
<proteinExistence type="predicted"/>
<accession>A0A7Z7J1W3</accession>
<dbReference type="PANTHER" id="PTHR43233:SF1">
    <property type="entry name" value="FAMILY N-ACETYLTRANSFERASE, PUTATIVE (AFU_ORTHOLOGUE AFUA_6G03350)-RELATED"/>
    <property type="match status" value="1"/>
</dbReference>
<dbReference type="Proteomes" id="UP000234345">
    <property type="component" value="Unassembled WGS sequence"/>
</dbReference>
<dbReference type="AlphaFoldDB" id="A0A7Z7J1W3"/>
<evidence type="ECO:0000259" key="1">
    <source>
        <dbReference type="PROSITE" id="PS51186"/>
    </source>
</evidence>
<reference evidence="2 3" key="1">
    <citation type="submission" date="2017-10" db="EMBL/GenBank/DDBJ databases">
        <authorList>
            <person name="Regsiter A."/>
            <person name="William W."/>
        </authorList>
    </citation>
    <scope>NUCLEOTIDE SEQUENCE [LARGE SCALE GENOMIC DNA]</scope>
    <source>
        <strain evidence="2 3">CFBP6991</strain>
    </source>
</reference>
<sequence>MRCPMRDSIPVRYNNAPPMVDDYCQLRLLAGMSPKAKETAEASLPNTVFGVSGYQCGELVAMGRIIGDSGCHLQLCDIAVHPRLQRQGMGKEVMRRLNHWMEHNLLPTAEVSLLARGSSHLLYAQYGFAPTAPASISMCRRR</sequence>
<dbReference type="Pfam" id="PF13508">
    <property type="entry name" value="Acetyltransf_7"/>
    <property type="match status" value="1"/>
</dbReference>
<name>A0A7Z7J1W3_XANCH</name>